<accession>A0A6A2X2C9</accession>
<protein>
    <submittedName>
        <fullName evidence="1">Uncharacterized protein</fullName>
    </submittedName>
</protein>
<proteinExistence type="predicted"/>
<evidence type="ECO:0000313" key="2">
    <source>
        <dbReference type="Proteomes" id="UP000436088"/>
    </source>
</evidence>
<comment type="caution">
    <text evidence="1">The sequence shown here is derived from an EMBL/GenBank/DDBJ whole genome shotgun (WGS) entry which is preliminary data.</text>
</comment>
<reference evidence="1" key="1">
    <citation type="submission" date="2019-09" db="EMBL/GenBank/DDBJ databases">
        <title>Draft genome information of white flower Hibiscus syriacus.</title>
        <authorList>
            <person name="Kim Y.-M."/>
        </authorList>
    </citation>
    <scope>NUCLEOTIDE SEQUENCE [LARGE SCALE GENOMIC DNA]</scope>
    <source>
        <strain evidence="1">YM2019G1</strain>
    </source>
</reference>
<dbReference type="Proteomes" id="UP000436088">
    <property type="component" value="Unassembled WGS sequence"/>
</dbReference>
<organism evidence="1 2">
    <name type="scientific">Hibiscus syriacus</name>
    <name type="common">Rose of Sharon</name>
    <dbReference type="NCBI Taxonomy" id="106335"/>
    <lineage>
        <taxon>Eukaryota</taxon>
        <taxon>Viridiplantae</taxon>
        <taxon>Streptophyta</taxon>
        <taxon>Embryophyta</taxon>
        <taxon>Tracheophyta</taxon>
        <taxon>Spermatophyta</taxon>
        <taxon>Magnoliopsida</taxon>
        <taxon>eudicotyledons</taxon>
        <taxon>Gunneridae</taxon>
        <taxon>Pentapetalae</taxon>
        <taxon>rosids</taxon>
        <taxon>malvids</taxon>
        <taxon>Malvales</taxon>
        <taxon>Malvaceae</taxon>
        <taxon>Malvoideae</taxon>
        <taxon>Hibiscus</taxon>
    </lineage>
</organism>
<name>A0A6A2X2C9_HIBSY</name>
<dbReference type="EMBL" id="VEPZ02001542">
    <property type="protein sequence ID" value="KAE8668738.1"/>
    <property type="molecule type" value="Genomic_DNA"/>
</dbReference>
<keyword evidence="2" id="KW-1185">Reference proteome</keyword>
<evidence type="ECO:0000313" key="1">
    <source>
        <dbReference type="EMBL" id="KAE8668738.1"/>
    </source>
</evidence>
<gene>
    <name evidence="1" type="ORF">F3Y22_tig00112285pilonHSYRG00129</name>
</gene>
<sequence length="178" mass="19542">MANKGKGTIAQLGKSKTKGYSWMVLGVSTPGSSLLLFKLRGNETNASTTGEGKRGAREQLPSSVIPSDEIMIQDLLRPISCRGGNSQLRDLLRPISSSSLHQGSLNSVAALRESIVSWSRCLRVKHNQPTALDPTICPYLENPIPTKEFVSGADRTKLQTLDEAWTYCTTEEFKHLIR</sequence>
<dbReference type="AlphaFoldDB" id="A0A6A2X2C9"/>